<evidence type="ECO:0000256" key="1">
    <source>
        <dbReference type="ARBA" id="ARBA00023015"/>
    </source>
</evidence>
<dbReference type="InterPro" id="IPR009057">
    <property type="entry name" value="Homeodomain-like_sf"/>
</dbReference>
<dbReference type="EMBL" id="PDDY01000004">
    <property type="protein sequence ID" value="PEH37865.1"/>
    <property type="molecule type" value="Genomic_DNA"/>
</dbReference>
<comment type="caution">
    <text evidence="7">The sequence shown here is derived from an EMBL/GenBank/DDBJ whole genome shotgun (WGS) entry which is preliminary data.</text>
</comment>
<name>A0A2A7S3J0_BURGA</name>
<evidence type="ECO:0000313" key="7">
    <source>
        <dbReference type="EMBL" id="PEH37865.1"/>
    </source>
</evidence>
<sequence>MSTLPKPEKPRRAPARRTQEERSDHTRRRIVQSAMRLLHKKGFKAMNLQEIARGARVTLGALQHHFANRQVLMERLIDEVMEPLSDDGVVWPPDGLPLEERAREFVRLAWETIYGVPSYIAAWSLFFGCKASPELFAKIDATRARSDPVFFARFISCFPEIGANHPHPEQFAGFVFASLRGMSLFDLFDVAQTETDGQLEVLVRVIVQAGKAG</sequence>
<dbReference type="PANTHER" id="PTHR30055">
    <property type="entry name" value="HTH-TYPE TRANSCRIPTIONAL REGULATOR RUTR"/>
    <property type="match status" value="1"/>
</dbReference>
<evidence type="ECO:0000256" key="5">
    <source>
        <dbReference type="SAM" id="MobiDB-lite"/>
    </source>
</evidence>
<dbReference type="Pfam" id="PF00440">
    <property type="entry name" value="TetR_N"/>
    <property type="match status" value="1"/>
</dbReference>
<feature type="compositionally biased region" description="Basic and acidic residues" evidence="5">
    <location>
        <begin position="1"/>
        <end position="24"/>
    </location>
</feature>
<dbReference type="OrthoDB" id="5816932at2"/>
<dbReference type="AlphaFoldDB" id="A0A2A7S3J0"/>
<keyword evidence="1" id="KW-0805">Transcription regulation</keyword>
<proteinExistence type="predicted"/>
<feature type="DNA-binding region" description="H-T-H motif" evidence="4">
    <location>
        <begin position="47"/>
        <end position="66"/>
    </location>
</feature>
<reference evidence="8" key="1">
    <citation type="submission" date="2017-09" db="EMBL/GenBank/DDBJ databases">
        <title>FDA dAtabase for Regulatory Grade micrObial Sequences (FDA-ARGOS): Supporting development and validation of Infectious Disease Dx tests.</title>
        <authorList>
            <person name="Minogue T."/>
            <person name="Wolcott M."/>
            <person name="Wasieloski L."/>
            <person name="Aguilar W."/>
            <person name="Moore D."/>
            <person name="Tallon L."/>
            <person name="Sadzewicz L."/>
            <person name="Ott S."/>
            <person name="Zhao X."/>
            <person name="Nagaraj S."/>
            <person name="Vavikolanu K."/>
            <person name="Aluvathingal J."/>
            <person name="Nadendla S."/>
            <person name="Sichtig H."/>
        </authorList>
    </citation>
    <scope>NUCLEOTIDE SEQUENCE [LARGE SCALE GENOMIC DNA]</scope>
    <source>
        <strain evidence="8">FDAARGOS_390</strain>
    </source>
</reference>
<feature type="region of interest" description="Disordered" evidence="5">
    <location>
        <begin position="1"/>
        <end position="26"/>
    </location>
</feature>
<dbReference type="SUPFAM" id="SSF46689">
    <property type="entry name" value="Homeodomain-like"/>
    <property type="match status" value="1"/>
</dbReference>
<organism evidence="7 8">
    <name type="scientific">Burkholderia gladioli</name>
    <name type="common">Pseudomonas marginata</name>
    <name type="synonym">Phytomonas marginata</name>
    <dbReference type="NCBI Taxonomy" id="28095"/>
    <lineage>
        <taxon>Bacteria</taxon>
        <taxon>Pseudomonadati</taxon>
        <taxon>Pseudomonadota</taxon>
        <taxon>Betaproteobacteria</taxon>
        <taxon>Burkholderiales</taxon>
        <taxon>Burkholderiaceae</taxon>
        <taxon>Burkholderia</taxon>
    </lineage>
</organism>
<evidence type="ECO:0000259" key="6">
    <source>
        <dbReference type="PROSITE" id="PS50977"/>
    </source>
</evidence>
<accession>A0A2A7S3J0</accession>
<evidence type="ECO:0000313" key="8">
    <source>
        <dbReference type="Proteomes" id="UP000220629"/>
    </source>
</evidence>
<feature type="domain" description="HTH tetR-type" evidence="6">
    <location>
        <begin position="24"/>
        <end position="84"/>
    </location>
</feature>
<dbReference type="Proteomes" id="UP000220629">
    <property type="component" value="Unassembled WGS sequence"/>
</dbReference>
<dbReference type="RefSeq" id="WP_036050564.1">
    <property type="nucleotide sequence ID" value="NZ_CADEVY010000004.1"/>
</dbReference>
<protein>
    <submittedName>
        <fullName evidence="7">TetR/AcrR family transcriptional regulator</fullName>
    </submittedName>
</protein>
<dbReference type="PANTHER" id="PTHR30055:SF234">
    <property type="entry name" value="HTH-TYPE TRANSCRIPTIONAL REGULATOR BETI"/>
    <property type="match status" value="1"/>
</dbReference>
<dbReference type="InterPro" id="IPR050109">
    <property type="entry name" value="HTH-type_TetR-like_transc_reg"/>
</dbReference>
<dbReference type="Gene3D" id="1.10.357.10">
    <property type="entry name" value="Tetracycline Repressor, domain 2"/>
    <property type="match status" value="1"/>
</dbReference>
<dbReference type="PRINTS" id="PR00455">
    <property type="entry name" value="HTHTETR"/>
</dbReference>
<dbReference type="InterPro" id="IPR001647">
    <property type="entry name" value="HTH_TetR"/>
</dbReference>
<dbReference type="PROSITE" id="PS50977">
    <property type="entry name" value="HTH_TETR_2"/>
    <property type="match status" value="1"/>
</dbReference>
<dbReference type="GO" id="GO:0000976">
    <property type="term" value="F:transcription cis-regulatory region binding"/>
    <property type="evidence" value="ECO:0007669"/>
    <property type="project" value="TreeGrafter"/>
</dbReference>
<gene>
    <name evidence="7" type="ORF">CRM94_25715</name>
</gene>
<keyword evidence="2 4" id="KW-0238">DNA-binding</keyword>
<evidence type="ECO:0000256" key="3">
    <source>
        <dbReference type="ARBA" id="ARBA00023163"/>
    </source>
</evidence>
<evidence type="ECO:0000256" key="2">
    <source>
        <dbReference type="ARBA" id="ARBA00023125"/>
    </source>
</evidence>
<evidence type="ECO:0000256" key="4">
    <source>
        <dbReference type="PROSITE-ProRule" id="PRU00335"/>
    </source>
</evidence>
<keyword evidence="3" id="KW-0804">Transcription</keyword>
<dbReference type="GO" id="GO:0003700">
    <property type="term" value="F:DNA-binding transcription factor activity"/>
    <property type="evidence" value="ECO:0007669"/>
    <property type="project" value="TreeGrafter"/>
</dbReference>